<dbReference type="CDD" id="cd15550">
    <property type="entry name" value="PHD_MLL5"/>
    <property type="match status" value="1"/>
</dbReference>
<evidence type="ECO:0000313" key="10">
    <source>
        <dbReference type="Proteomes" id="UP000472265"/>
    </source>
</evidence>
<feature type="region of interest" description="Disordered" evidence="6">
    <location>
        <begin position="593"/>
        <end position="717"/>
    </location>
</feature>
<feature type="compositionally biased region" description="Polar residues" evidence="6">
    <location>
        <begin position="966"/>
        <end position="976"/>
    </location>
</feature>
<dbReference type="PROSITE" id="PS50280">
    <property type="entry name" value="SET"/>
    <property type="match status" value="1"/>
</dbReference>
<keyword evidence="1" id="KW-0479">Metal-binding</keyword>
<dbReference type="SMART" id="SM00249">
    <property type="entry name" value="PHD"/>
    <property type="match status" value="1"/>
</dbReference>
<dbReference type="InterPro" id="IPR001965">
    <property type="entry name" value="Znf_PHD"/>
</dbReference>
<feature type="compositionally biased region" description="Low complexity" evidence="6">
    <location>
        <begin position="1148"/>
        <end position="1157"/>
    </location>
</feature>
<dbReference type="FunFam" id="3.30.40.10:FF:000150">
    <property type="entry name" value="Inactive histone-lysine N-methyltransferase 2E"/>
    <property type="match status" value="1"/>
</dbReference>
<feature type="region of interest" description="Disordered" evidence="6">
    <location>
        <begin position="212"/>
        <end position="273"/>
    </location>
</feature>
<dbReference type="PANTHER" id="PTHR46462">
    <property type="entry name" value="UPSET, ISOFORM A"/>
    <property type="match status" value="1"/>
</dbReference>
<dbReference type="SUPFAM" id="SSF82199">
    <property type="entry name" value="SET domain"/>
    <property type="match status" value="1"/>
</dbReference>
<dbReference type="Gene3D" id="2.170.270.10">
    <property type="entry name" value="SET domain"/>
    <property type="match status" value="1"/>
</dbReference>
<dbReference type="GO" id="GO:0006355">
    <property type="term" value="P:regulation of DNA-templated transcription"/>
    <property type="evidence" value="ECO:0007669"/>
    <property type="project" value="TreeGrafter"/>
</dbReference>
<feature type="compositionally biased region" description="Basic and acidic residues" evidence="6">
    <location>
        <begin position="503"/>
        <end position="515"/>
    </location>
</feature>
<dbReference type="InParanoid" id="A0A671VXH0"/>
<gene>
    <name evidence="9" type="primary">kmt2e</name>
</gene>
<keyword evidence="10" id="KW-1185">Reference proteome</keyword>
<feature type="compositionally biased region" description="Polar residues" evidence="6">
    <location>
        <begin position="101"/>
        <end position="110"/>
    </location>
</feature>
<accession>A0A671VXH0</accession>
<dbReference type="Pfam" id="PF20826">
    <property type="entry name" value="PHD_5"/>
    <property type="match status" value="1"/>
</dbReference>
<sequence length="1594" mass="172363">MSIVIPVGVDTADTSYLDMAAGSEPESVEASPVVVEKSSYPHQIYSSSSHHSHSYIGLPYADHNYGARPPPTPPASPPPSMLIRQGEGGLFVPGGQDEASRGTTLSTSEDGSYGADITRCICGFTHDDGYMICCDKCSAWQHIDCMGIDRQNIPETYLCERCQPRHLDRERAILLQTRKRECLSDGDTSATESGDEVPLELYSTFQHTPTTITLTTGRLGNKQADKKRKKSGDKEPPASAARAKKAFREGSRKSSRVKGAAPEQEPSEHPSLWENKIKTWMERYEEASSNQYSEDVQVLLRVKEQGDGKSLAYNTHPASFKPPVESQVQKNKKILKAVRDLAPDSLIIEYRGKFMLRQQFEANGYFFKRPYPFVLFYSKFDGLEMCVDARSFGNEARFIRRSCTPNSEVRHVIEDGMLHLYIYSLRPITKGTEITIGFDFDYGSCKYKVDCACVKGNQECPVLKHNLEPTENMGSGGRRRGSRKDKEMVRDDLGQNQNVGLDGEGKGKSVGDGKQRKLSPLRLSISNNQDPELYEDLEDKTSISNEVEMESEEQIAERRRKMTREERKMEAILQAFARMEKREKRREQALERIGSVKTEIGGRSDIKEEPPVKEEPGLKPAKVKGSRNRKSFSRNRTHIGQQRRRARTISTCSDLPPGSPVESLEPLTNEAPEGEMPTAPDKNFKTKKHFVSEWVGEKQQDRSAVRTPEPAPERPLRISSDPEVLATQLNALPGMACSQQVYSTPKHYVRFSSPFLANRKTPPTTGSCKKRWLKQALEEEGSTSPARRPSLLMPCEGPLSPSINGDSDSPLPYNGTCSLPELPTPLKKRRLSPLDACMSESSTPYGSPCATPTRADQSEAPSTPILLATPPRPRTEEQSTEPLPSTPTQTLNTPLESESSVESSPEVSRKPSVQEVSEGHNMAPSSDGLPAETKVSVPESPQPPAADSVDCGEDRADGGVVESGSEAPSSAETCASSFPGWIKSPDRGPTGPAGLNFSPVNSNLRDLTPSHTLEPLVAPFRPDATAGAAAGSTAGTGPLVVSQAPFSEGQAPLFYPCSDEGSALGFSRSLNGDGSGDGGGSAQNPPQKKKVSLLEYRKRQREARRSGSKTECSSPVSTVPPLTVESFPVALETTSEPPPPPAPIAVCNTNTTNNNTTAVAAVKEPQTSEEAETTGEKGEKEGGEGQWTSSTSVEQARERSYHRALLLSKDKDTGENNDTDSPPFELKGYLYQQVCNAPLFLLLCQPCSPGPLAQPPSRPSKEEDGDGQPRTPNPTSQPSSKPAGPKPAPLTPTKLHPTPLPSSPVHYPGPSLLHSPKPQPQGSPYRSQRALFTTQPQSQPQPQAQTGPAPFSQYNSQSAPPPPPPPPPAPPASTAYFPTQSPSPAGPFPGFKPAVTPPYPPGSQPLMQTLPHSVHYQSSAAPPPPPPPPPHPMPGPTLLHVNLQPPPIQQHQIMLTTAPPPPPPPQGQTSQQQQQQQPPAGSNLLSLTPPPPPPPPPPAPSTNAPMQAHHFQNLGGFQPAMLHPGATANPSVPPTTYPPPLQQTGLPPPPPPPPQQTQQGQAQAAASQMPSGTRGAPASSTPFHSSGYLSTGWH</sequence>
<dbReference type="SUPFAM" id="SSF57903">
    <property type="entry name" value="FYVE/PHD zinc finger"/>
    <property type="match status" value="1"/>
</dbReference>
<dbReference type="InterPro" id="IPR044434">
    <property type="entry name" value="KMT2E_SET"/>
</dbReference>
<dbReference type="Proteomes" id="UP000472265">
    <property type="component" value="Chromosome 14"/>
</dbReference>
<evidence type="ECO:0000256" key="1">
    <source>
        <dbReference type="ARBA" id="ARBA00022723"/>
    </source>
</evidence>
<dbReference type="OMA" id="GYFFKPY"/>
<feature type="compositionally biased region" description="Pro residues" evidence="6">
    <location>
        <begin position="1421"/>
        <end position="1435"/>
    </location>
</feature>
<feature type="domain" description="PHD-type" evidence="7">
    <location>
        <begin position="117"/>
        <end position="165"/>
    </location>
</feature>
<dbReference type="GO" id="GO:0008270">
    <property type="term" value="F:zinc ion binding"/>
    <property type="evidence" value="ECO:0007669"/>
    <property type="project" value="UniProtKB-KW"/>
</dbReference>
<dbReference type="InterPro" id="IPR013083">
    <property type="entry name" value="Znf_RING/FYVE/PHD"/>
</dbReference>
<dbReference type="CDD" id="cd19182">
    <property type="entry name" value="SET_KMT2E"/>
    <property type="match status" value="1"/>
</dbReference>
<reference evidence="9" key="2">
    <citation type="submission" date="2025-08" db="UniProtKB">
        <authorList>
            <consortium name="Ensembl"/>
        </authorList>
    </citation>
    <scope>IDENTIFICATION</scope>
</reference>
<feature type="region of interest" description="Disordered" evidence="6">
    <location>
        <begin position="776"/>
        <end position="1008"/>
    </location>
</feature>
<feature type="compositionally biased region" description="Low complexity" evidence="6">
    <location>
        <begin position="1333"/>
        <end position="1350"/>
    </location>
</feature>
<evidence type="ECO:0000256" key="5">
    <source>
        <dbReference type="PROSITE-ProRule" id="PRU00146"/>
    </source>
</evidence>
<feature type="compositionally biased region" description="Pro residues" evidence="6">
    <location>
        <begin position="68"/>
        <end position="80"/>
    </location>
</feature>
<feature type="compositionally biased region" description="Basic and acidic residues" evidence="6">
    <location>
        <begin position="1174"/>
        <end position="1183"/>
    </location>
</feature>
<feature type="domain" description="SET" evidence="8">
    <location>
        <begin position="322"/>
        <end position="439"/>
    </location>
</feature>
<feature type="compositionally biased region" description="Polar residues" evidence="6">
    <location>
        <begin position="1320"/>
        <end position="1332"/>
    </location>
</feature>
<dbReference type="PROSITE" id="PS50016">
    <property type="entry name" value="ZF_PHD_2"/>
    <property type="match status" value="1"/>
</dbReference>
<feature type="compositionally biased region" description="Low complexity" evidence="6">
    <location>
        <begin position="1556"/>
        <end position="1566"/>
    </location>
</feature>
<dbReference type="PROSITE" id="PS01359">
    <property type="entry name" value="ZF_PHD_1"/>
    <property type="match status" value="1"/>
</dbReference>
<organism evidence="9 10">
    <name type="scientific">Sparus aurata</name>
    <name type="common">Gilthead sea bream</name>
    <dbReference type="NCBI Taxonomy" id="8175"/>
    <lineage>
        <taxon>Eukaryota</taxon>
        <taxon>Metazoa</taxon>
        <taxon>Chordata</taxon>
        <taxon>Craniata</taxon>
        <taxon>Vertebrata</taxon>
        <taxon>Euteleostomi</taxon>
        <taxon>Actinopterygii</taxon>
        <taxon>Neopterygii</taxon>
        <taxon>Teleostei</taxon>
        <taxon>Neoteleostei</taxon>
        <taxon>Acanthomorphata</taxon>
        <taxon>Eupercaria</taxon>
        <taxon>Spariformes</taxon>
        <taxon>Sparidae</taxon>
        <taxon>Sparus</taxon>
    </lineage>
</organism>
<dbReference type="PANTHER" id="PTHR46462:SF2">
    <property type="entry name" value="INACTIVE HISTONE-LYSINE N-METHYLTRANSFERASE 2E"/>
    <property type="match status" value="1"/>
</dbReference>
<evidence type="ECO:0000259" key="8">
    <source>
        <dbReference type="PROSITE" id="PS50280"/>
    </source>
</evidence>
<dbReference type="Ensembl" id="ENSSAUT00010033298.1">
    <property type="protein sequence ID" value="ENSSAUP00010031593.1"/>
    <property type="gene ID" value="ENSSAUG00010013476.1"/>
</dbReference>
<feature type="compositionally biased region" description="Pro residues" evidence="6">
    <location>
        <begin position="1359"/>
        <end position="1371"/>
    </location>
</feature>
<dbReference type="SMART" id="SM00317">
    <property type="entry name" value="SET"/>
    <property type="match status" value="1"/>
</dbReference>
<evidence type="ECO:0000256" key="2">
    <source>
        <dbReference type="ARBA" id="ARBA00022771"/>
    </source>
</evidence>
<feature type="compositionally biased region" description="Low complexity" evidence="6">
    <location>
        <begin position="1467"/>
        <end position="1487"/>
    </location>
</feature>
<reference evidence="9" key="1">
    <citation type="submission" date="2021-04" db="EMBL/GenBank/DDBJ databases">
        <authorList>
            <consortium name="Wellcome Sanger Institute Data Sharing"/>
        </authorList>
    </citation>
    <scope>NUCLEOTIDE SEQUENCE [LARGE SCALE GENOMIC DNA]</scope>
</reference>
<dbReference type="Pfam" id="PF00856">
    <property type="entry name" value="SET"/>
    <property type="match status" value="1"/>
</dbReference>
<feature type="compositionally biased region" description="Pro residues" evidence="6">
    <location>
        <begin position="1248"/>
        <end position="1258"/>
    </location>
</feature>
<dbReference type="GO" id="GO:0070210">
    <property type="term" value="C:Rpd3L-Expanded complex"/>
    <property type="evidence" value="ECO:0007669"/>
    <property type="project" value="TreeGrafter"/>
</dbReference>
<keyword evidence="2 5" id="KW-0863">Zinc-finger</keyword>
<feature type="compositionally biased region" description="Polar residues" evidence="6">
    <location>
        <begin position="998"/>
        <end position="1008"/>
    </location>
</feature>
<evidence type="ECO:0000256" key="6">
    <source>
        <dbReference type="SAM" id="MobiDB-lite"/>
    </source>
</evidence>
<feature type="region of interest" description="Disordered" evidence="6">
    <location>
        <begin position="467"/>
        <end position="520"/>
    </location>
</feature>
<protein>
    <submittedName>
        <fullName evidence="9">Lysine (K)-specific methyltransferase 2E</fullName>
    </submittedName>
</protein>
<dbReference type="GO" id="GO:0034967">
    <property type="term" value="C:Set3 complex"/>
    <property type="evidence" value="ECO:0007669"/>
    <property type="project" value="TreeGrafter"/>
</dbReference>
<keyword evidence="3" id="KW-0862">Zinc</keyword>
<evidence type="ECO:0000256" key="4">
    <source>
        <dbReference type="ARBA" id="ARBA00022853"/>
    </source>
</evidence>
<keyword evidence="4" id="KW-0156">Chromatin regulator</keyword>
<dbReference type="InterPro" id="IPR046341">
    <property type="entry name" value="SET_dom_sf"/>
</dbReference>
<proteinExistence type="predicted"/>
<feature type="region of interest" description="Disordered" evidence="6">
    <location>
        <begin position="1065"/>
        <end position="1224"/>
    </location>
</feature>
<dbReference type="InterPro" id="IPR011011">
    <property type="entry name" value="Znf_FYVE_PHD"/>
</dbReference>
<feature type="region of interest" description="Disordered" evidence="6">
    <location>
        <begin position="1248"/>
        <end position="1594"/>
    </location>
</feature>
<feature type="compositionally biased region" description="Basic and acidic residues" evidence="6">
    <location>
        <begin position="695"/>
        <end position="704"/>
    </location>
</feature>
<evidence type="ECO:0000313" key="9">
    <source>
        <dbReference type="Ensembl" id="ENSSAUP00010031593.1"/>
    </source>
</evidence>
<dbReference type="GO" id="GO:0006325">
    <property type="term" value="P:chromatin organization"/>
    <property type="evidence" value="ECO:0007669"/>
    <property type="project" value="UniProtKB-KW"/>
</dbReference>
<feature type="compositionally biased region" description="Polar residues" evidence="6">
    <location>
        <begin position="880"/>
        <end position="893"/>
    </location>
</feature>
<feature type="compositionally biased region" description="Pro residues" evidence="6">
    <location>
        <begin position="1488"/>
        <end position="1500"/>
    </location>
</feature>
<feature type="compositionally biased region" description="Basic and acidic residues" evidence="6">
    <location>
        <begin position="600"/>
        <end position="617"/>
    </location>
</feature>
<evidence type="ECO:0000259" key="7">
    <source>
        <dbReference type="PROSITE" id="PS50016"/>
    </source>
</evidence>
<name>A0A671VXH0_SPAAU</name>
<feature type="compositionally biased region" description="Low complexity" evidence="6">
    <location>
        <begin position="894"/>
        <end position="913"/>
    </location>
</feature>
<dbReference type="InterPro" id="IPR019787">
    <property type="entry name" value="Znf_PHD-finger"/>
</dbReference>
<dbReference type="InterPro" id="IPR001214">
    <property type="entry name" value="SET_dom"/>
</dbReference>
<dbReference type="Gene3D" id="3.30.40.10">
    <property type="entry name" value="Zinc/RING finger domain, C3HC4 (zinc finger)"/>
    <property type="match status" value="1"/>
</dbReference>
<feature type="compositionally biased region" description="Pro residues" evidence="6">
    <location>
        <begin position="1531"/>
        <end position="1555"/>
    </location>
</feature>
<reference evidence="9" key="3">
    <citation type="submission" date="2025-09" db="UniProtKB">
        <authorList>
            <consortium name="Ensembl"/>
        </authorList>
    </citation>
    <scope>IDENTIFICATION</scope>
</reference>
<dbReference type="InterPro" id="IPR019786">
    <property type="entry name" value="Zinc_finger_PHD-type_CS"/>
</dbReference>
<feature type="region of interest" description="Disordered" evidence="6">
    <location>
        <begin position="67"/>
        <end position="111"/>
    </location>
</feature>
<feature type="compositionally biased region" description="Basic residues" evidence="6">
    <location>
        <begin position="621"/>
        <end position="647"/>
    </location>
</feature>
<feature type="compositionally biased region" description="Basic and acidic residues" evidence="6">
    <location>
        <begin position="484"/>
        <end position="493"/>
    </location>
</feature>
<feature type="compositionally biased region" description="Polar residues" evidence="6">
    <location>
        <begin position="1405"/>
        <end position="1420"/>
    </location>
</feature>
<dbReference type="GeneTree" id="ENSGT00940000157862"/>
<feature type="compositionally biased region" description="Polar residues" evidence="6">
    <location>
        <begin position="1578"/>
        <end position="1594"/>
    </location>
</feature>
<evidence type="ECO:0000256" key="3">
    <source>
        <dbReference type="ARBA" id="ARBA00022833"/>
    </source>
</evidence>